<dbReference type="Proteomes" id="UP000072236">
    <property type="component" value="Chromosome"/>
</dbReference>
<name>A0A142FZC4_AGGAC</name>
<sequence length="94" mass="10764">MALNQKWVTDVTKFRVDQERCYFSALMDLANQEIIAYNFAARLKFSPVKEDVRTRLSRLKPTDCPIIHSAQGVLLTNLANFWGGRSLFIELTLG</sequence>
<evidence type="ECO:0000313" key="1">
    <source>
        <dbReference type="EMBL" id="AMQ93754.1"/>
    </source>
</evidence>
<dbReference type="EMBL" id="PCGW01000032">
    <property type="protein sequence ID" value="PHO19629.1"/>
    <property type="molecule type" value="Genomic_DNA"/>
</dbReference>
<dbReference type="AlphaFoldDB" id="A0A142FZC4"/>
<reference evidence="3 6" key="3">
    <citation type="submission" date="2019-08" db="EMBL/GenBank/DDBJ databases">
        <title>Whole genome sequencing of Aggregatibacter actinomycetemcomitans cultured from blood stream infections in Denmark reveals a novel phylogenetic lineage expressing serotype a membrane O polysaccharide.</title>
        <authorList>
            <person name="Nedergaard S."/>
            <person name="Kobel C.M."/>
            <person name="Nielsen M.B."/>
            <person name="Moeller R.T."/>
            <person name="Jensen A.B."/>
            <person name="Noerskov-Lauritsen N."/>
        </authorList>
    </citation>
    <scope>NUCLEOTIDE SEQUENCE [LARGE SCALE GENOMIC DNA]</scope>
    <source>
        <strain evidence="3 6">PN_563</strain>
    </source>
</reference>
<keyword evidence="5" id="KW-1185">Reference proteome</keyword>
<accession>A0A142FZC4</accession>
<gene>
    <name evidence="1" type="ORF">ACT75_04060</name>
    <name evidence="2" type="ORF">CQR80_11380</name>
    <name evidence="3" type="ORF">FXB79_10260</name>
</gene>
<evidence type="ECO:0000313" key="3">
    <source>
        <dbReference type="EMBL" id="TYA38183.1"/>
    </source>
</evidence>
<reference evidence="2 5" key="2">
    <citation type="submission" date="2017-10" db="EMBL/GenBank/DDBJ databases">
        <title>Draft genome sequences of Aggregatibacter actinomycetemcomitans strains 310a and 310b.</title>
        <authorList>
            <person name="May A.C."/>
            <person name="Ohta H."/>
            <person name="Maeda H."/>
            <person name="Kokeguchi S."/>
            <person name="Cugini C."/>
        </authorList>
    </citation>
    <scope>NUCLEOTIDE SEQUENCE [LARGE SCALE GENOMIC DNA]</scope>
    <source>
        <strain evidence="2 5">310b</strain>
    </source>
</reference>
<proteinExistence type="predicted"/>
<reference evidence="1 4" key="1">
    <citation type="submission" date="2015-10" db="EMBL/GenBank/DDBJ databases">
        <title>Tn-seq of a polymicrobial infection.</title>
        <authorList>
            <person name="Stacy A."/>
            <person name="Rumbaugh K.P."/>
            <person name="Whiteley M."/>
        </authorList>
    </citation>
    <scope>NUCLEOTIDE SEQUENCE [LARGE SCALE GENOMIC DNA]</scope>
    <source>
        <strain evidence="1 4">624</strain>
    </source>
</reference>
<dbReference type="eggNOG" id="COG2801">
    <property type="taxonomic scope" value="Bacteria"/>
</dbReference>
<evidence type="ECO:0000313" key="4">
    <source>
        <dbReference type="Proteomes" id="UP000072236"/>
    </source>
</evidence>
<dbReference type="EMBL" id="VSED01000036">
    <property type="protein sequence ID" value="TYA38183.1"/>
    <property type="molecule type" value="Genomic_DNA"/>
</dbReference>
<dbReference type="KEGG" id="aact:ACT75_04060"/>
<evidence type="ECO:0000313" key="5">
    <source>
        <dbReference type="Proteomes" id="UP000226080"/>
    </source>
</evidence>
<dbReference type="OrthoDB" id="5679417at2"/>
<dbReference type="Proteomes" id="UP000226080">
    <property type="component" value="Unassembled WGS sequence"/>
</dbReference>
<dbReference type="EMBL" id="CP012959">
    <property type="protein sequence ID" value="AMQ93754.1"/>
    <property type="molecule type" value="Genomic_DNA"/>
</dbReference>
<dbReference type="Proteomes" id="UP000323012">
    <property type="component" value="Unassembled WGS sequence"/>
</dbReference>
<protein>
    <submittedName>
        <fullName evidence="1">Integrase</fullName>
    </submittedName>
</protein>
<organism evidence="3 6">
    <name type="scientific">Aggregatibacter actinomycetemcomitans</name>
    <name type="common">Actinobacillus actinomycetemcomitans</name>
    <name type="synonym">Haemophilus actinomycetemcomitans</name>
    <dbReference type="NCBI Taxonomy" id="714"/>
    <lineage>
        <taxon>Bacteria</taxon>
        <taxon>Pseudomonadati</taxon>
        <taxon>Pseudomonadota</taxon>
        <taxon>Gammaproteobacteria</taxon>
        <taxon>Pasteurellales</taxon>
        <taxon>Pasteurellaceae</taxon>
        <taxon>Aggregatibacter</taxon>
    </lineage>
</organism>
<evidence type="ECO:0000313" key="6">
    <source>
        <dbReference type="Proteomes" id="UP000323012"/>
    </source>
</evidence>
<dbReference type="RefSeq" id="WP_005595413.1">
    <property type="nucleotide sequence ID" value="NZ_CP012959.1"/>
</dbReference>
<evidence type="ECO:0000313" key="2">
    <source>
        <dbReference type="EMBL" id="PHO19629.1"/>
    </source>
</evidence>